<dbReference type="Gene3D" id="3.30.390.80">
    <property type="entry name" value="DNA repair protein Rad52/59/22"/>
    <property type="match status" value="1"/>
</dbReference>
<dbReference type="OrthoDB" id="206565at2759"/>
<dbReference type="GO" id="GO:0006312">
    <property type="term" value="P:mitotic recombination"/>
    <property type="evidence" value="ECO:0007669"/>
    <property type="project" value="TreeGrafter"/>
</dbReference>
<accession>A0A139AJT7</accession>
<evidence type="ECO:0008006" key="7">
    <source>
        <dbReference type="Google" id="ProtNLM"/>
    </source>
</evidence>
<keyword evidence="6" id="KW-1185">Reference proteome</keyword>
<organism evidence="5 6">
    <name type="scientific">Gonapodya prolifera (strain JEL478)</name>
    <name type="common">Monoblepharis prolifera</name>
    <dbReference type="NCBI Taxonomy" id="1344416"/>
    <lineage>
        <taxon>Eukaryota</taxon>
        <taxon>Fungi</taxon>
        <taxon>Fungi incertae sedis</taxon>
        <taxon>Chytridiomycota</taxon>
        <taxon>Chytridiomycota incertae sedis</taxon>
        <taxon>Monoblepharidomycetes</taxon>
        <taxon>Monoblepharidales</taxon>
        <taxon>Gonapodyaceae</taxon>
        <taxon>Gonapodya</taxon>
    </lineage>
</organism>
<reference evidence="5 6" key="1">
    <citation type="journal article" date="2015" name="Genome Biol. Evol.">
        <title>Phylogenomic analyses indicate that early fungi evolved digesting cell walls of algal ancestors of land plants.</title>
        <authorList>
            <person name="Chang Y."/>
            <person name="Wang S."/>
            <person name="Sekimoto S."/>
            <person name="Aerts A.L."/>
            <person name="Choi C."/>
            <person name="Clum A."/>
            <person name="LaButti K.M."/>
            <person name="Lindquist E.A."/>
            <person name="Yee Ngan C."/>
            <person name="Ohm R.A."/>
            <person name="Salamov A.A."/>
            <person name="Grigoriev I.V."/>
            <person name="Spatafora J.W."/>
            <person name="Berbee M.L."/>
        </authorList>
    </citation>
    <scope>NUCLEOTIDE SEQUENCE [LARGE SCALE GENOMIC DNA]</scope>
    <source>
        <strain evidence="5 6">JEL478</strain>
    </source>
</reference>
<dbReference type="GO" id="GO:0003697">
    <property type="term" value="F:single-stranded DNA binding"/>
    <property type="evidence" value="ECO:0007669"/>
    <property type="project" value="UniProtKB-ARBA"/>
</dbReference>
<evidence type="ECO:0000256" key="1">
    <source>
        <dbReference type="ARBA" id="ARBA00006638"/>
    </source>
</evidence>
<dbReference type="PANTHER" id="PTHR12132">
    <property type="entry name" value="DNA REPAIR AND RECOMBINATION PROTEIN RAD52, RAD59"/>
    <property type="match status" value="1"/>
</dbReference>
<dbReference type="STRING" id="1344416.A0A139AJT7"/>
<protein>
    <recommendedName>
        <fullName evidence="7">Rad52/22 double-strand break repair protein</fullName>
    </recommendedName>
</protein>
<evidence type="ECO:0000313" key="6">
    <source>
        <dbReference type="Proteomes" id="UP000070544"/>
    </source>
</evidence>
<comment type="similarity">
    <text evidence="1">Belongs to the RAD52 family.</text>
</comment>
<dbReference type="GO" id="GO:0005634">
    <property type="term" value="C:nucleus"/>
    <property type="evidence" value="ECO:0007669"/>
    <property type="project" value="TreeGrafter"/>
</dbReference>
<dbReference type="InterPro" id="IPR042525">
    <property type="entry name" value="Rad52_Rad59_Rad22_sf"/>
</dbReference>
<keyword evidence="4" id="KW-0234">DNA repair</keyword>
<dbReference type="Pfam" id="PF04098">
    <property type="entry name" value="Rad52_Rad22"/>
    <property type="match status" value="1"/>
</dbReference>
<evidence type="ECO:0000313" key="5">
    <source>
        <dbReference type="EMBL" id="KXS16743.1"/>
    </source>
</evidence>
<dbReference type="Proteomes" id="UP000070544">
    <property type="component" value="Unassembled WGS sequence"/>
</dbReference>
<gene>
    <name evidence="5" type="ORF">M427DRAFT_97491</name>
</gene>
<proteinExistence type="inferred from homology"/>
<dbReference type="SUPFAM" id="SSF54768">
    <property type="entry name" value="dsRNA-binding domain-like"/>
    <property type="match status" value="1"/>
</dbReference>
<dbReference type="GO" id="GO:0045002">
    <property type="term" value="P:double-strand break repair via single-strand annealing"/>
    <property type="evidence" value="ECO:0007669"/>
    <property type="project" value="TreeGrafter"/>
</dbReference>
<dbReference type="PANTHER" id="PTHR12132:SF1">
    <property type="entry name" value="DNA REPAIR PROTEIN RAD52 HOMOLOG"/>
    <property type="match status" value="1"/>
</dbReference>
<evidence type="ECO:0000256" key="4">
    <source>
        <dbReference type="ARBA" id="ARBA00023204"/>
    </source>
</evidence>
<dbReference type="AlphaFoldDB" id="A0A139AJT7"/>
<evidence type="ECO:0000256" key="2">
    <source>
        <dbReference type="ARBA" id="ARBA00022763"/>
    </source>
</evidence>
<evidence type="ECO:0000256" key="3">
    <source>
        <dbReference type="ARBA" id="ARBA00023172"/>
    </source>
</evidence>
<dbReference type="InterPro" id="IPR007232">
    <property type="entry name" value="Rad52_Rad59_Rad22"/>
</dbReference>
<dbReference type="InterPro" id="IPR041247">
    <property type="entry name" value="Rad52_fam"/>
</dbReference>
<dbReference type="FunFam" id="3.30.390.80:FF:000001">
    <property type="entry name" value="DNA repair protein RAD52 homolog"/>
    <property type="match status" value="1"/>
</dbReference>
<keyword evidence="2" id="KW-0227">DNA damage</keyword>
<name>A0A139AJT7_GONPJ</name>
<dbReference type="OMA" id="NEESRRY"/>
<dbReference type="EMBL" id="KQ965750">
    <property type="protein sequence ID" value="KXS16743.1"/>
    <property type="molecule type" value="Genomic_DNA"/>
</dbReference>
<sequence length="199" mass="21406">MEQPRKPPPYGSAQSGGHLFGHIHFTDREAAEIQGRLKQQLGPEFVSTRSGPGGSKVSYIEGWKVVNLANDVFGFNGWSSVVVSTEVDFVDATPDGKIALGMSCIMRVVLKDGTFREDIGYGQSAGSRSKADAFEKAKKEAATDGLKRALRHFGNVLGNCFYDKEFIKQVGKVPTGLVSPIGNTPVAILTSVYLSLPAK</sequence>
<dbReference type="GO" id="GO:0000724">
    <property type="term" value="P:double-strand break repair via homologous recombination"/>
    <property type="evidence" value="ECO:0007669"/>
    <property type="project" value="UniProtKB-ARBA"/>
</dbReference>
<keyword evidence="3" id="KW-0233">DNA recombination</keyword>